<dbReference type="InterPro" id="IPR038654">
    <property type="entry name" value="PINIT_sf"/>
</dbReference>
<dbReference type="InterPro" id="IPR004181">
    <property type="entry name" value="Znf_MIZ"/>
</dbReference>
<reference evidence="12" key="1">
    <citation type="submission" date="2023-04" db="EMBL/GenBank/DDBJ databases">
        <title>Ambrosiozyma monospora NBRC 1965.</title>
        <authorList>
            <person name="Ichikawa N."/>
            <person name="Sato H."/>
            <person name="Tonouchi N."/>
        </authorList>
    </citation>
    <scope>NUCLEOTIDE SEQUENCE</scope>
    <source>
        <strain evidence="12">NBRC 1965</strain>
    </source>
</reference>
<protein>
    <submittedName>
        <fullName evidence="12">Unnamed protein product</fullName>
    </submittedName>
</protein>
<keyword evidence="7" id="KW-0862">Zinc</keyword>
<dbReference type="EMBL" id="BSXU01009074">
    <property type="protein sequence ID" value="GME68050.1"/>
    <property type="molecule type" value="Genomic_DNA"/>
</dbReference>
<dbReference type="PROSITE" id="PS51044">
    <property type="entry name" value="ZF_SP_RING"/>
    <property type="match status" value="1"/>
</dbReference>
<proteinExistence type="inferred from homology"/>
<evidence type="ECO:0000313" key="13">
    <source>
        <dbReference type="Proteomes" id="UP001165063"/>
    </source>
</evidence>
<evidence type="ECO:0000259" key="11">
    <source>
        <dbReference type="PROSITE" id="PS51466"/>
    </source>
</evidence>
<evidence type="ECO:0000256" key="2">
    <source>
        <dbReference type="ARBA" id="ARBA00005383"/>
    </source>
</evidence>
<gene>
    <name evidence="12" type="ORF">Amon01_000895900</name>
</gene>
<dbReference type="Pfam" id="PF14324">
    <property type="entry name" value="PINIT"/>
    <property type="match status" value="1"/>
</dbReference>
<dbReference type="Gene3D" id="2.60.120.780">
    <property type="entry name" value="PINIT domain"/>
    <property type="match status" value="1"/>
</dbReference>
<feature type="compositionally biased region" description="Low complexity" evidence="9">
    <location>
        <begin position="267"/>
        <end position="284"/>
    </location>
</feature>
<evidence type="ECO:0000256" key="4">
    <source>
        <dbReference type="ARBA" id="ARBA00022723"/>
    </source>
</evidence>
<dbReference type="GO" id="GO:0000785">
    <property type="term" value="C:chromatin"/>
    <property type="evidence" value="ECO:0007669"/>
    <property type="project" value="TreeGrafter"/>
</dbReference>
<feature type="compositionally biased region" description="Low complexity" evidence="9">
    <location>
        <begin position="330"/>
        <end position="339"/>
    </location>
</feature>
<feature type="region of interest" description="Disordered" evidence="9">
    <location>
        <begin position="206"/>
        <end position="373"/>
    </location>
</feature>
<feature type="compositionally biased region" description="Pro residues" evidence="9">
    <location>
        <begin position="285"/>
        <end position="294"/>
    </location>
</feature>
<dbReference type="PANTHER" id="PTHR10782">
    <property type="entry name" value="ZINC FINGER MIZ DOMAIN-CONTAINING PROTEIN"/>
    <property type="match status" value="1"/>
</dbReference>
<dbReference type="Proteomes" id="UP001165063">
    <property type="component" value="Unassembled WGS sequence"/>
</dbReference>
<dbReference type="GO" id="GO:0008270">
    <property type="term" value="F:zinc ion binding"/>
    <property type="evidence" value="ECO:0007669"/>
    <property type="project" value="UniProtKB-KW"/>
</dbReference>
<dbReference type="Gene3D" id="3.30.40.10">
    <property type="entry name" value="Zinc/RING finger domain, C3HC4 (zinc finger)"/>
    <property type="match status" value="1"/>
</dbReference>
<feature type="domain" description="PINIT" evidence="11">
    <location>
        <begin position="1"/>
        <end position="78"/>
    </location>
</feature>
<feature type="compositionally biased region" description="Polar residues" evidence="9">
    <location>
        <begin position="343"/>
        <end position="364"/>
    </location>
</feature>
<comment type="similarity">
    <text evidence="2">Belongs to the PIAS family.</text>
</comment>
<feature type="domain" description="SP-RING-type" evidence="10">
    <location>
        <begin position="105"/>
        <end position="188"/>
    </location>
</feature>
<keyword evidence="5 8" id="KW-0863">Zinc-finger</keyword>
<organism evidence="12 13">
    <name type="scientific">Ambrosiozyma monospora</name>
    <name type="common">Yeast</name>
    <name type="synonym">Endomycopsis monosporus</name>
    <dbReference type="NCBI Taxonomy" id="43982"/>
    <lineage>
        <taxon>Eukaryota</taxon>
        <taxon>Fungi</taxon>
        <taxon>Dikarya</taxon>
        <taxon>Ascomycota</taxon>
        <taxon>Saccharomycotina</taxon>
        <taxon>Pichiomycetes</taxon>
        <taxon>Pichiales</taxon>
        <taxon>Pichiaceae</taxon>
        <taxon>Ambrosiozyma</taxon>
    </lineage>
</organism>
<accession>A0A9W6SVV5</accession>
<dbReference type="PANTHER" id="PTHR10782:SF4">
    <property type="entry name" value="TONALLI, ISOFORM E"/>
    <property type="match status" value="1"/>
</dbReference>
<comment type="caution">
    <text evidence="12">The sequence shown here is derived from an EMBL/GenBank/DDBJ whole genome shotgun (WGS) entry which is preliminary data.</text>
</comment>
<evidence type="ECO:0000256" key="3">
    <source>
        <dbReference type="ARBA" id="ARBA00022679"/>
    </source>
</evidence>
<feature type="compositionally biased region" description="Basic and acidic residues" evidence="9">
    <location>
        <begin position="210"/>
        <end position="230"/>
    </location>
</feature>
<keyword evidence="4" id="KW-0479">Metal-binding</keyword>
<dbReference type="PROSITE" id="PS51466">
    <property type="entry name" value="PINIT"/>
    <property type="match status" value="1"/>
</dbReference>
<dbReference type="InterPro" id="IPR023321">
    <property type="entry name" value="PINIT"/>
</dbReference>
<name>A0A9W6SVV5_AMBMO</name>
<evidence type="ECO:0000256" key="1">
    <source>
        <dbReference type="ARBA" id="ARBA00004718"/>
    </source>
</evidence>
<comment type="pathway">
    <text evidence="1">Protein modification; protein sumoylation.</text>
</comment>
<dbReference type="Pfam" id="PF02891">
    <property type="entry name" value="zf-MIZ"/>
    <property type="match status" value="1"/>
</dbReference>
<keyword evidence="3" id="KW-0808">Transferase</keyword>
<evidence type="ECO:0000256" key="6">
    <source>
        <dbReference type="ARBA" id="ARBA00022786"/>
    </source>
</evidence>
<evidence type="ECO:0000259" key="10">
    <source>
        <dbReference type="PROSITE" id="PS51044"/>
    </source>
</evidence>
<evidence type="ECO:0000256" key="5">
    <source>
        <dbReference type="ARBA" id="ARBA00022771"/>
    </source>
</evidence>
<keyword evidence="13" id="KW-1185">Reference proteome</keyword>
<dbReference type="AlphaFoldDB" id="A0A9W6SVV5"/>
<evidence type="ECO:0000256" key="8">
    <source>
        <dbReference type="PROSITE-ProRule" id="PRU00452"/>
    </source>
</evidence>
<feature type="compositionally biased region" description="Acidic residues" evidence="9">
    <location>
        <begin position="316"/>
        <end position="329"/>
    </location>
</feature>
<evidence type="ECO:0000256" key="7">
    <source>
        <dbReference type="ARBA" id="ARBA00022833"/>
    </source>
</evidence>
<keyword evidence="6" id="KW-0833">Ubl conjugation pathway</keyword>
<dbReference type="OrthoDB" id="28127at2759"/>
<sequence>MNRTTAIDQFVEFPAPIEVCVNQTKIPDSFKGIKGKLGSAKPADLTDHIKMTDKNYVDVLYAYAKDDFMMYIYICEGVSVATLEKEVLSQPHISKEQTVALMKRLNSEVGLETSKELISLADPCSFLRMEHPCRSTKCEHIQCFDASSFLTLQKQATTWLCPVCSKKLKMKHLAIDDYFNEIISATSEDIETVQLDQDGNWSPVDEEELAREHHNNNKKHDPPADVKEEDNNFIPPEGEPEVISLLSDGDEDEDDGIVLPTRRRVANNLNTSSSLPSTQQSLPNSPSPVPPPPSQQSSHTPSLPTPPQPASNNEPEIIDLSDFEEEEQQAEAAAAAAAAVANSVPTPTSIDVSRPSTSNNSRVNETNDEDDDVPLSLRARTSTSDSIKAPVITQNRVPSATIPSVRTASQVEDLQSQVGQKARRVSSSLNGVSSSSPATTAASISVQLHNLLYLVNRFILRIKILILD</sequence>
<dbReference type="GO" id="GO:0016925">
    <property type="term" value="P:protein sumoylation"/>
    <property type="evidence" value="ECO:0007669"/>
    <property type="project" value="TreeGrafter"/>
</dbReference>
<evidence type="ECO:0000313" key="12">
    <source>
        <dbReference type="EMBL" id="GME68050.1"/>
    </source>
</evidence>
<evidence type="ECO:0000256" key="9">
    <source>
        <dbReference type="SAM" id="MobiDB-lite"/>
    </source>
</evidence>
<dbReference type="GO" id="GO:0061665">
    <property type="term" value="F:SUMO ligase activity"/>
    <property type="evidence" value="ECO:0007669"/>
    <property type="project" value="TreeGrafter"/>
</dbReference>
<dbReference type="InterPro" id="IPR013083">
    <property type="entry name" value="Znf_RING/FYVE/PHD"/>
</dbReference>